<dbReference type="HOGENOM" id="CLU_2952223_0_0_9"/>
<sequence>MQASSGPSGEALLAIAALAAIQLTAGKSDAQAAVLGAFFTMLGDAIGLLLAQRAALENP</sequence>
<keyword evidence="3" id="KW-1185">Reference proteome</keyword>
<keyword evidence="1" id="KW-1133">Transmembrane helix</keyword>
<gene>
    <name evidence="2" type="ORF">HMPREF9460_04174</name>
</gene>
<evidence type="ECO:0000256" key="1">
    <source>
        <dbReference type="SAM" id="Phobius"/>
    </source>
</evidence>
<feature type="transmembrane region" description="Helical" evidence="1">
    <location>
        <begin position="36"/>
        <end position="56"/>
    </location>
</feature>
<organism evidence="2 3">
    <name type="scientific">Flavonifractor plautii 1_3_50AFAA</name>
    <dbReference type="NCBI Taxonomy" id="742738"/>
    <lineage>
        <taxon>Bacteria</taxon>
        <taxon>Bacillati</taxon>
        <taxon>Bacillota</taxon>
        <taxon>Clostridia</taxon>
        <taxon>Eubacteriales</taxon>
        <taxon>Oscillospiraceae</taxon>
        <taxon>Flavonifractor</taxon>
    </lineage>
</organism>
<dbReference type="GeneID" id="63973951"/>
<protein>
    <submittedName>
        <fullName evidence="2">Uncharacterized protein</fullName>
    </submittedName>
</protein>
<dbReference type="PATRIC" id="fig|742738.3.peg.4286"/>
<reference evidence="2 3" key="1">
    <citation type="submission" date="2011-08" db="EMBL/GenBank/DDBJ databases">
        <title>The Genome Sequence of Clostridium orbiscindens 1_3_50AFAA.</title>
        <authorList>
            <consortium name="The Broad Institute Genome Sequencing Platform"/>
            <person name="Earl A."/>
            <person name="Ward D."/>
            <person name="Feldgarden M."/>
            <person name="Gevers D."/>
            <person name="Daigneault M."/>
            <person name="Strauss J."/>
            <person name="Allen-Vercoe E."/>
            <person name="Young S.K."/>
            <person name="Zeng Q."/>
            <person name="Gargeya S."/>
            <person name="Fitzgerald M."/>
            <person name="Haas B."/>
            <person name="Abouelleil A."/>
            <person name="Alvarado L."/>
            <person name="Arachchi H.M."/>
            <person name="Berlin A."/>
            <person name="Brown A."/>
            <person name="Chapman S.B."/>
            <person name="Chen Z."/>
            <person name="Dunbar C."/>
            <person name="Freedman E."/>
            <person name="Gearin G."/>
            <person name="Gellesch M."/>
            <person name="Goldberg J."/>
            <person name="Griggs A."/>
            <person name="Gujja S."/>
            <person name="Heiman D."/>
            <person name="Howarth C."/>
            <person name="Larson L."/>
            <person name="Lui A."/>
            <person name="MacDonald P.J.P."/>
            <person name="Montmayeur A."/>
            <person name="Murphy C."/>
            <person name="Neiman D."/>
            <person name="Pearson M."/>
            <person name="Priest M."/>
            <person name="Roberts A."/>
            <person name="Saif S."/>
            <person name="Shea T."/>
            <person name="Shenoy N."/>
            <person name="Sisk P."/>
            <person name="Stolte C."/>
            <person name="Sykes S."/>
            <person name="Wortman J."/>
            <person name="Nusbaum C."/>
            <person name="Birren B."/>
        </authorList>
    </citation>
    <scope>NUCLEOTIDE SEQUENCE [LARGE SCALE GENOMIC DNA]</scope>
    <source>
        <strain evidence="2 3">1_3_50AFAA</strain>
    </source>
</reference>
<accession>A0A096D399</accession>
<dbReference type="AlphaFoldDB" id="A0A096D399"/>
<proteinExistence type="predicted"/>
<evidence type="ECO:0000313" key="2">
    <source>
        <dbReference type="EMBL" id="KGF51999.1"/>
    </source>
</evidence>
<comment type="caution">
    <text evidence="2">The sequence shown here is derived from an EMBL/GenBank/DDBJ whole genome shotgun (WGS) entry which is preliminary data.</text>
</comment>
<keyword evidence="1" id="KW-0812">Transmembrane</keyword>
<dbReference type="Proteomes" id="UP000029585">
    <property type="component" value="Unassembled WGS sequence"/>
</dbReference>
<evidence type="ECO:0000313" key="3">
    <source>
        <dbReference type="Proteomes" id="UP000029585"/>
    </source>
</evidence>
<dbReference type="EMBL" id="ADLO01000134">
    <property type="protein sequence ID" value="KGF51999.1"/>
    <property type="molecule type" value="Genomic_DNA"/>
</dbReference>
<keyword evidence="1" id="KW-0472">Membrane</keyword>
<dbReference type="RefSeq" id="WP_007487947.1">
    <property type="nucleotide sequence ID" value="NZ_KN174171.1"/>
</dbReference>
<name>A0A096D399_FLAPL</name>